<reference evidence="1 2" key="2">
    <citation type="submission" date="2018-11" db="EMBL/GenBank/DDBJ databases">
        <authorList>
            <consortium name="Pathogen Informatics"/>
        </authorList>
    </citation>
    <scope>NUCLEOTIDE SEQUENCE [LARGE SCALE GENOMIC DNA]</scope>
    <source>
        <strain evidence="1">Dakar</strain>
        <strain evidence="2">Dakar, Senegal</strain>
    </source>
</reference>
<dbReference type="Proteomes" id="UP000279833">
    <property type="component" value="Unassembled WGS sequence"/>
</dbReference>
<organism evidence="3">
    <name type="scientific">Schistosoma curassoni</name>
    <dbReference type="NCBI Taxonomy" id="6186"/>
    <lineage>
        <taxon>Eukaryota</taxon>
        <taxon>Metazoa</taxon>
        <taxon>Spiralia</taxon>
        <taxon>Lophotrochozoa</taxon>
        <taxon>Platyhelminthes</taxon>
        <taxon>Trematoda</taxon>
        <taxon>Digenea</taxon>
        <taxon>Strigeidida</taxon>
        <taxon>Schistosomatoidea</taxon>
        <taxon>Schistosomatidae</taxon>
        <taxon>Schistosoma</taxon>
    </lineage>
</organism>
<proteinExistence type="predicted"/>
<dbReference type="WBParaSite" id="SCUD_0002307801-mRNA-1">
    <property type="protein sequence ID" value="SCUD_0002307801-mRNA-1"/>
    <property type="gene ID" value="SCUD_0002307801"/>
</dbReference>
<accession>A0A183L6V6</accession>
<dbReference type="AlphaFoldDB" id="A0A183L6V6"/>
<dbReference type="EMBL" id="UZAK01051937">
    <property type="protein sequence ID" value="VDP81271.1"/>
    <property type="molecule type" value="Genomic_DNA"/>
</dbReference>
<evidence type="ECO:0000313" key="2">
    <source>
        <dbReference type="Proteomes" id="UP000279833"/>
    </source>
</evidence>
<evidence type="ECO:0000313" key="1">
    <source>
        <dbReference type="EMBL" id="VDP81271.1"/>
    </source>
</evidence>
<name>A0A183L6V6_9TREM</name>
<evidence type="ECO:0000313" key="3">
    <source>
        <dbReference type="WBParaSite" id="SCUD_0002307801-mRNA-1"/>
    </source>
</evidence>
<sequence>MTTFNLKKIKHQIMTLMGLITTYRMFHPVKW</sequence>
<reference evidence="3" key="1">
    <citation type="submission" date="2016-06" db="UniProtKB">
        <authorList>
            <consortium name="WormBaseParasite"/>
        </authorList>
    </citation>
    <scope>IDENTIFICATION</scope>
</reference>
<gene>
    <name evidence="1" type="ORF">SCUD_LOCUS23075</name>
</gene>
<protein>
    <submittedName>
        <fullName evidence="3">DoxX family protein</fullName>
    </submittedName>
</protein>
<keyword evidence="2" id="KW-1185">Reference proteome</keyword>